<evidence type="ECO:0000256" key="5">
    <source>
        <dbReference type="ARBA" id="ARBA00023136"/>
    </source>
</evidence>
<dbReference type="Pfam" id="PF07947">
    <property type="entry name" value="YhhN"/>
    <property type="match status" value="1"/>
</dbReference>
<comment type="caution">
    <text evidence="7">The sequence shown here is derived from an EMBL/GenBank/DDBJ whole genome shotgun (WGS) entry which is preliminary data.</text>
</comment>
<dbReference type="EMBL" id="JBDIME010000027">
    <property type="protein sequence ID" value="MEN2792397.1"/>
    <property type="molecule type" value="Genomic_DNA"/>
</dbReference>
<gene>
    <name evidence="7" type="ORF">ABC974_22390</name>
</gene>
<dbReference type="PANTHER" id="PTHR31885:SF6">
    <property type="entry name" value="GH04784P"/>
    <property type="match status" value="1"/>
</dbReference>
<feature type="transmembrane region" description="Helical" evidence="6">
    <location>
        <begin position="184"/>
        <end position="207"/>
    </location>
</feature>
<keyword evidence="8" id="KW-1185">Reference proteome</keyword>
<evidence type="ECO:0000313" key="7">
    <source>
        <dbReference type="EMBL" id="MEN2792397.1"/>
    </source>
</evidence>
<feature type="transmembrane region" description="Helical" evidence="6">
    <location>
        <begin position="12"/>
        <end position="29"/>
    </location>
</feature>
<feature type="transmembrane region" description="Helical" evidence="6">
    <location>
        <begin position="136"/>
        <end position="153"/>
    </location>
</feature>
<reference evidence="7 8" key="1">
    <citation type="submission" date="2024-05" db="EMBL/GenBank/DDBJ databases">
        <authorList>
            <person name="Liu Q."/>
            <person name="Xin Y.-H."/>
        </authorList>
    </citation>
    <scope>NUCLEOTIDE SEQUENCE [LARGE SCALE GENOMIC DNA]</scope>
    <source>
        <strain evidence="7 8">CGMCC 1.10181</strain>
    </source>
</reference>
<dbReference type="PANTHER" id="PTHR31885">
    <property type="entry name" value="GH04784P"/>
    <property type="match status" value="1"/>
</dbReference>
<accession>A0ABU9Y9C6</accession>
<sequence length="223" mass="23210">MSDHSSPWLPRLPLFVVALIVGAGFWPASHAALPAALMLVWKGAGVALLAIWAGLAARERNGWLLAGVLAFGAAGDVLIDAVGLVAGAAAFLVGHVLAIFLYLSNRRGKSGVIAIGLAIAVLIAAEAFVITRDPAVLPYAIGLGGMAGTAWASRFPRGTVALGALMFVASDLLIFAHLKPAGGSIIPALLIWPLYFAGQALIAYGVVRTLEARKRNEDLHHRL</sequence>
<comment type="subcellular location">
    <subcellularLocation>
        <location evidence="1">Membrane</location>
        <topology evidence="1">Multi-pass membrane protein</topology>
    </subcellularLocation>
</comment>
<dbReference type="InterPro" id="IPR012506">
    <property type="entry name" value="TMEM86B-like"/>
</dbReference>
<comment type="similarity">
    <text evidence="2">Belongs to the TMEM86 family.</text>
</comment>
<dbReference type="RefSeq" id="WP_343890904.1">
    <property type="nucleotide sequence ID" value="NZ_BAAAEH010000036.1"/>
</dbReference>
<evidence type="ECO:0000256" key="3">
    <source>
        <dbReference type="ARBA" id="ARBA00022692"/>
    </source>
</evidence>
<evidence type="ECO:0000256" key="4">
    <source>
        <dbReference type="ARBA" id="ARBA00022989"/>
    </source>
</evidence>
<evidence type="ECO:0000256" key="6">
    <source>
        <dbReference type="SAM" id="Phobius"/>
    </source>
</evidence>
<evidence type="ECO:0000256" key="1">
    <source>
        <dbReference type="ARBA" id="ARBA00004141"/>
    </source>
</evidence>
<evidence type="ECO:0000256" key="2">
    <source>
        <dbReference type="ARBA" id="ARBA00007375"/>
    </source>
</evidence>
<feature type="transmembrane region" description="Helical" evidence="6">
    <location>
        <begin position="160"/>
        <end position="178"/>
    </location>
</feature>
<dbReference type="Proteomes" id="UP001419910">
    <property type="component" value="Unassembled WGS sequence"/>
</dbReference>
<feature type="transmembrane region" description="Helical" evidence="6">
    <location>
        <begin position="110"/>
        <end position="130"/>
    </location>
</feature>
<protein>
    <submittedName>
        <fullName evidence="7">Lysoplasmalogenase</fullName>
    </submittedName>
</protein>
<keyword evidence="3 6" id="KW-0812">Transmembrane</keyword>
<evidence type="ECO:0000313" key="8">
    <source>
        <dbReference type="Proteomes" id="UP001419910"/>
    </source>
</evidence>
<feature type="transmembrane region" description="Helical" evidence="6">
    <location>
        <begin position="62"/>
        <end position="79"/>
    </location>
</feature>
<name>A0ABU9Y9C6_9SPHN</name>
<keyword evidence="5 6" id="KW-0472">Membrane</keyword>
<organism evidence="7 8">
    <name type="scientific">Sphingomonas oligophenolica</name>
    <dbReference type="NCBI Taxonomy" id="301154"/>
    <lineage>
        <taxon>Bacteria</taxon>
        <taxon>Pseudomonadati</taxon>
        <taxon>Pseudomonadota</taxon>
        <taxon>Alphaproteobacteria</taxon>
        <taxon>Sphingomonadales</taxon>
        <taxon>Sphingomonadaceae</taxon>
        <taxon>Sphingomonas</taxon>
    </lineage>
</organism>
<feature type="transmembrane region" description="Helical" evidence="6">
    <location>
        <begin position="85"/>
        <end position="103"/>
    </location>
</feature>
<feature type="transmembrane region" description="Helical" evidence="6">
    <location>
        <begin position="35"/>
        <end position="55"/>
    </location>
</feature>
<keyword evidence="4 6" id="KW-1133">Transmembrane helix</keyword>
<proteinExistence type="inferred from homology"/>